<sequence>MKYTPRSYQEKIIRHIMSRKRCAVYAGMGLGKTSATLEAIRRIRLKHPKLKTLIIAPLRVAQSTWPDELKKWTDFKGLRVSVVCGNQRQRVQAYEMSADIYTINYENIPWLVNYCGDKWKFDLIVVDEATRLKGFRSRQGTQRAKILASVAYRSQGFIELTGTPAPNGLLDLWGQLWFIDKGKRLGKSFSAFQKKYFYPIAHGGAAQRWCEWRPFEGSDQKIRALLSDVAITVNPEDYFDVAKNIFNDIVVELPKNVMRQYRKFARELYLELASGEEITAANAAVKTNRLLQMASGAVYTENGEGYNIIHTAKIEALGSVIEEANGAPVLCAYSYRHEVEHIRQAFPFARVLDQSPQTIRDWNEGKVPLLLAHPASCGHGLNLQDGGNILVFFSCTWSLELHDQIIERIGAVRQAQAGHDRPTFVHYLIAKGTLDEAVKERLATKRDVLDVLLDRKQEILGDDDDD</sequence>
<name>A0A8S5SR46_9CAUD</name>
<evidence type="ECO:0000259" key="2">
    <source>
        <dbReference type="PROSITE" id="PS51192"/>
    </source>
</evidence>
<dbReference type="InterPro" id="IPR014001">
    <property type="entry name" value="Helicase_ATP-bd"/>
</dbReference>
<dbReference type="InterPro" id="IPR027417">
    <property type="entry name" value="P-loop_NTPase"/>
</dbReference>
<dbReference type="GO" id="GO:0031297">
    <property type="term" value="P:replication fork processing"/>
    <property type="evidence" value="ECO:0007669"/>
    <property type="project" value="TreeGrafter"/>
</dbReference>
<protein>
    <submittedName>
        <fullName evidence="3">Chromatin remodeling complex ATPase</fullName>
    </submittedName>
</protein>
<evidence type="ECO:0000313" key="3">
    <source>
        <dbReference type="EMBL" id="DAF53430.1"/>
    </source>
</evidence>
<dbReference type="Gene3D" id="3.40.50.300">
    <property type="entry name" value="P-loop containing nucleotide triphosphate hydrolases"/>
    <property type="match status" value="1"/>
</dbReference>
<dbReference type="InterPro" id="IPR000330">
    <property type="entry name" value="SNF2_N"/>
</dbReference>
<dbReference type="PANTHER" id="PTHR45766">
    <property type="entry name" value="DNA ANNEALING HELICASE AND ENDONUCLEASE ZRANB3 FAMILY MEMBER"/>
    <property type="match status" value="1"/>
</dbReference>
<organism evidence="3">
    <name type="scientific">Podoviridae sp. ctXBg1</name>
    <dbReference type="NCBI Taxonomy" id="2827739"/>
    <lineage>
        <taxon>Viruses</taxon>
        <taxon>Duplodnaviria</taxon>
        <taxon>Heunggongvirae</taxon>
        <taxon>Uroviricota</taxon>
        <taxon>Caudoviricetes</taxon>
    </lineage>
</organism>
<dbReference type="SUPFAM" id="SSF52540">
    <property type="entry name" value="P-loop containing nucleoside triphosphate hydrolases"/>
    <property type="match status" value="2"/>
</dbReference>
<dbReference type="InterPro" id="IPR038718">
    <property type="entry name" value="SNF2-like_sf"/>
</dbReference>
<dbReference type="PROSITE" id="PS51192">
    <property type="entry name" value="HELICASE_ATP_BIND_1"/>
    <property type="match status" value="1"/>
</dbReference>
<dbReference type="GO" id="GO:0006281">
    <property type="term" value="P:DNA repair"/>
    <property type="evidence" value="ECO:0007669"/>
    <property type="project" value="TreeGrafter"/>
</dbReference>
<feature type="domain" description="Helicase ATP-binding" evidence="2">
    <location>
        <begin position="13"/>
        <end position="182"/>
    </location>
</feature>
<dbReference type="EMBL" id="BK032653">
    <property type="protein sequence ID" value="DAF53430.1"/>
    <property type="molecule type" value="Genomic_DNA"/>
</dbReference>
<accession>A0A8S5SR46</accession>
<dbReference type="SMART" id="SM00487">
    <property type="entry name" value="DEXDc"/>
    <property type="match status" value="1"/>
</dbReference>
<dbReference type="GO" id="GO:0016787">
    <property type="term" value="F:hydrolase activity"/>
    <property type="evidence" value="ECO:0007669"/>
    <property type="project" value="UniProtKB-KW"/>
</dbReference>
<dbReference type="GO" id="GO:0005524">
    <property type="term" value="F:ATP binding"/>
    <property type="evidence" value="ECO:0007669"/>
    <property type="project" value="InterPro"/>
</dbReference>
<dbReference type="Pfam" id="PF00176">
    <property type="entry name" value="SNF2-rel_dom"/>
    <property type="match status" value="1"/>
</dbReference>
<proteinExistence type="predicted"/>
<evidence type="ECO:0000256" key="1">
    <source>
        <dbReference type="ARBA" id="ARBA00022801"/>
    </source>
</evidence>
<dbReference type="PANTHER" id="PTHR45766:SF6">
    <property type="entry name" value="SWI_SNF-RELATED MATRIX-ASSOCIATED ACTIN-DEPENDENT REGULATOR OF CHROMATIN SUBFAMILY A-LIKE PROTEIN 1"/>
    <property type="match status" value="1"/>
</dbReference>
<reference evidence="3" key="1">
    <citation type="journal article" date="2021" name="Proc. Natl. Acad. Sci. U.S.A.">
        <title>A Catalog of Tens of Thousands of Viruses from Human Metagenomes Reveals Hidden Associations with Chronic Diseases.</title>
        <authorList>
            <person name="Tisza M.J."/>
            <person name="Buck C.B."/>
        </authorList>
    </citation>
    <scope>NUCLEOTIDE SEQUENCE</scope>
    <source>
        <strain evidence="3">CtXBg1</strain>
    </source>
</reference>
<keyword evidence="1" id="KW-0378">Hydrolase</keyword>
<dbReference type="Gene3D" id="3.40.50.10810">
    <property type="entry name" value="Tandem AAA-ATPase domain"/>
    <property type="match status" value="1"/>
</dbReference>